<keyword evidence="1" id="KW-1133">Transmembrane helix</keyword>
<name>K1LVU6_CECL9</name>
<dbReference type="Gene3D" id="2.60.40.10">
    <property type="entry name" value="Immunoglobulins"/>
    <property type="match status" value="2"/>
</dbReference>
<dbReference type="OrthoDB" id="1121493at2"/>
<reference evidence="3 4" key="1">
    <citation type="journal article" date="2012" name="J. Bacteriol.">
        <title>Draft Genome Sequence of Cecembia lonarensis Strain LW9T, Isolated from Lonar Lake, a Haloalkaline Lake in India.</title>
        <authorList>
            <person name="Shivaji S."/>
            <person name="Ara S."/>
            <person name="Singh A."/>
            <person name="Pinnaka A.K."/>
        </authorList>
    </citation>
    <scope>NUCLEOTIDE SEQUENCE [LARGE SCALE GENOMIC DNA]</scope>
    <source>
        <strain evidence="3 4">LW9</strain>
    </source>
</reference>
<dbReference type="SUPFAM" id="SSF49299">
    <property type="entry name" value="PKD domain"/>
    <property type="match status" value="1"/>
</dbReference>
<dbReference type="Pfam" id="PF18911">
    <property type="entry name" value="PKD_4"/>
    <property type="match status" value="1"/>
</dbReference>
<dbReference type="SMART" id="SM00089">
    <property type="entry name" value="PKD"/>
    <property type="match status" value="1"/>
</dbReference>
<dbReference type="Pfam" id="PF13573">
    <property type="entry name" value="SprB"/>
    <property type="match status" value="1"/>
</dbReference>
<organism evidence="3 4">
    <name type="scientific">Cecembia lonarensis (strain CCUG 58316 / KCTC 22772 / LW9)</name>
    <dbReference type="NCBI Taxonomy" id="1225176"/>
    <lineage>
        <taxon>Bacteria</taxon>
        <taxon>Pseudomonadati</taxon>
        <taxon>Bacteroidota</taxon>
        <taxon>Cytophagia</taxon>
        <taxon>Cytophagales</taxon>
        <taxon>Cyclobacteriaceae</taxon>
        <taxon>Cecembia</taxon>
    </lineage>
</organism>
<dbReference type="InterPro" id="IPR035986">
    <property type="entry name" value="PKD_dom_sf"/>
</dbReference>
<dbReference type="RefSeq" id="WP_009186177.1">
    <property type="nucleotide sequence ID" value="NZ_AMGM01000062.1"/>
</dbReference>
<dbReference type="InterPro" id="IPR022409">
    <property type="entry name" value="PKD/Chitinase_dom"/>
</dbReference>
<keyword evidence="4" id="KW-1185">Reference proteome</keyword>
<dbReference type="InterPro" id="IPR056844">
    <property type="entry name" value="SibA-E_N"/>
</dbReference>
<dbReference type="EMBL" id="AMGM01000062">
    <property type="protein sequence ID" value="EKB48239.1"/>
    <property type="molecule type" value="Genomic_DNA"/>
</dbReference>
<dbReference type="NCBIfam" id="TIGR04183">
    <property type="entry name" value="Por_Secre_tail"/>
    <property type="match status" value="1"/>
</dbReference>
<evidence type="ECO:0000313" key="3">
    <source>
        <dbReference type="EMBL" id="EKB48239.1"/>
    </source>
</evidence>
<evidence type="ECO:0000313" key="4">
    <source>
        <dbReference type="Proteomes" id="UP000004478"/>
    </source>
</evidence>
<dbReference type="Pfam" id="PF24907">
    <property type="entry name" value="SIBA-E_N"/>
    <property type="match status" value="1"/>
</dbReference>
<gene>
    <name evidence="3" type="ORF">B879_03158</name>
</gene>
<keyword evidence="1" id="KW-0472">Membrane</keyword>
<dbReference type="AlphaFoldDB" id="K1LVU6"/>
<sequence>MKKNYTYYRSFGSIEAVDTKKNSCFGLPINQYCKVLILVFCFISFFAVESFGTHFRYGNISWRQIDANTVEFQVAMAFRSNYTGFIGGVPGNLLTVGTTFTPDLFFFHGDGTSRRIQLTVTSRSISDNWSYAEGTFTKTYSNSNGIYLAYFESCCRISTLVNNRDARYQVETVVNLGQGNTSPVSTMPPIINLPVGNPNASFIVPASDPDGDVLSFFPTPSAQMGSNSSNPSRFSINETTGIATFNTNGTIIGQLYNVSVTINDNNGSRIAVDFLVRIVQASNPPIFVSPTPPNANVFTISVGEELSFVVKAEDPDPADFVTLQVVGLPSTATMTPSLPLSGGVGLPVESSFSWVPSNTGTFIVNYTAEDNNGAQATTSVTIVVIEKVCDISLGAESTPVTCVGGNNGTVTADASGGAEPYEYSIDGGITYQSSNVFDDLEEGTYTISIKDANGCTEETNVDVGQQNDIPVINFLTGPSEPISLSAATVQFEAGVTDDNLVMAVWNWGDGQTSIENDPNSIIIGTHTYQQAGVYPVTLTVTDLCGETDSELFEFVVVFDPTGGFVTGGGWIHSPAGAYVNNPSAEGRANFGFVSKYQRGATVPTGQTQFQFQAEKFNFHSTSYEWLVVAGHRAQFKGEGRVNGQSGYGFMLTAIDGDKMGDKREDRFRIKIWELTSETIIYDNQMGASDDSEASTELQGGSIVIHEAPRGNQNKRMESEEEEDVEDEVSELTEQRSIFGEISSNNLKIYPNPASTTAQIQVSLSGLSDVGISIFDSAGRLIYGEESQEENSFTRSIPLDGVSSGIYHVIVKINHQYIQGRLVKQ</sequence>
<comment type="caution">
    <text evidence="3">The sequence shown here is derived from an EMBL/GenBank/DDBJ whole genome shotgun (WGS) entry which is preliminary data.</text>
</comment>
<keyword evidence="1" id="KW-0812">Transmembrane</keyword>
<dbReference type="InterPro" id="IPR026444">
    <property type="entry name" value="Secre_tail"/>
</dbReference>
<dbReference type="InterPro" id="IPR000601">
    <property type="entry name" value="PKD_dom"/>
</dbReference>
<dbReference type="InterPro" id="IPR056847">
    <property type="entry name" value="Ig_SibA-E_2nd"/>
</dbReference>
<dbReference type="InterPro" id="IPR013783">
    <property type="entry name" value="Ig-like_fold"/>
</dbReference>
<dbReference type="Pfam" id="PF18962">
    <property type="entry name" value="Por_Secre_tail"/>
    <property type="match status" value="1"/>
</dbReference>
<feature type="transmembrane region" description="Helical" evidence="1">
    <location>
        <begin position="35"/>
        <end position="55"/>
    </location>
</feature>
<dbReference type="CDD" id="cd00146">
    <property type="entry name" value="PKD"/>
    <property type="match status" value="1"/>
</dbReference>
<proteinExistence type="predicted"/>
<accession>K1LVU6</accession>
<dbReference type="InterPro" id="IPR025667">
    <property type="entry name" value="SprB_repeat"/>
</dbReference>
<dbReference type="Proteomes" id="UP000004478">
    <property type="component" value="Unassembled WGS sequence"/>
</dbReference>
<evidence type="ECO:0000259" key="2">
    <source>
        <dbReference type="PROSITE" id="PS50093"/>
    </source>
</evidence>
<dbReference type="PROSITE" id="PS50093">
    <property type="entry name" value="PKD"/>
    <property type="match status" value="1"/>
</dbReference>
<feature type="domain" description="PKD" evidence="2">
    <location>
        <begin position="488"/>
        <end position="549"/>
    </location>
</feature>
<protein>
    <recommendedName>
        <fullName evidence="2">PKD domain-containing protein</fullName>
    </recommendedName>
</protein>
<dbReference type="Pfam" id="PF24908">
    <property type="entry name" value="Ig_SIBA-E_2nd"/>
    <property type="match status" value="1"/>
</dbReference>
<evidence type="ECO:0000256" key="1">
    <source>
        <dbReference type="SAM" id="Phobius"/>
    </source>
</evidence>